<keyword evidence="2" id="KW-1185">Reference proteome</keyword>
<dbReference type="Proteomes" id="UP000094622">
    <property type="component" value="Unassembled WGS sequence"/>
</dbReference>
<comment type="caution">
    <text evidence="1">The sequence shown here is derived from an EMBL/GenBank/DDBJ whole genome shotgun (WGS) entry which is preliminary data.</text>
</comment>
<protein>
    <submittedName>
        <fullName evidence="1">Uncharacterized protein</fullName>
    </submittedName>
</protein>
<proteinExistence type="predicted"/>
<accession>A0A1E3H8D1</accession>
<organism evidence="1 2">
    <name type="scientific">Methylobrevis pamukkalensis</name>
    <dbReference type="NCBI Taxonomy" id="1439726"/>
    <lineage>
        <taxon>Bacteria</taxon>
        <taxon>Pseudomonadati</taxon>
        <taxon>Pseudomonadota</taxon>
        <taxon>Alphaproteobacteria</taxon>
        <taxon>Hyphomicrobiales</taxon>
        <taxon>Pleomorphomonadaceae</taxon>
        <taxon>Methylobrevis</taxon>
    </lineage>
</organism>
<evidence type="ECO:0000313" key="2">
    <source>
        <dbReference type="Proteomes" id="UP000094622"/>
    </source>
</evidence>
<name>A0A1E3H8D1_9HYPH</name>
<reference evidence="1 2" key="1">
    <citation type="submission" date="2016-07" db="EMBL/GenBank/DDBJ databases">
        <title>Draft Genome Sequence of Methylobrevis pamukkalensis PK2.</title>
        <authorList>
            <person name="Vasilenko O.V."/>
            <person name="Doronina N.V."/>
            <person name="Shmareva M.N."/>
            <person name="Tarlachkov S.V."/>
            <person name="Mustakhimov I."/>
            <person name="Trotsenko Y.A."/>
        </authorList>
    </citation>
    <scope>NUCLEOTIDE SEQUENCE [LARGE SCALE GENOMIC DNA]</scope>
    <source>
        <strain evidence="1 2">PK2</strain>
    </source>
</reference>
<dbReference type="AlphaFoldDB" id="A0A1E3H8D1"/>
<sequence>MAVAGAGLVLAFGLAACARPEGDFGRADPSWMHDELMPAAGRLNAAKRGEPVSSFNRTDTERLLADQAWALISPPAADAWWTKVLVEGQRIRILPPVDARFDPASYYIWLQETPFRSSEARWSKVIADLYSDADLVPPFCETVLKVRRADGERIAAIGRQLTGEEVWIRNAGARVAENEALIAWVGRALIYRLKSYRNAIDRLEIETPSNQLFAANRASIPSIR</sequence>
<dbReference type="OrthoDB" id="8478167at2"/>
<gene>
    <name evidence="1" type="ORF">A6302_00161</name>
</gene>
<dbReference type="EMBL" id="MCRJ01000002">
    <property type="protein sequence ID" value="ODN72415.1"/>
    <property type="molecule type" value="Genomic_DNA"/>
</dbReference>
<evidence type="ECO:0000313" key="1">
    <source>
        <dbReference type="EMBL" id="ODN72415.1"/>
    </source>
</evidence>
<dbReference type="RefSeq" id="WP_069305434.1">
    <property type="nucleotide sequence ID" value="NZ_MCRJ01000002.1"/>
</dbReference>